<dbReference type="Gene3D" id="3.40.190.120">
    <property type="entry name" value="Osmoprotection protein (prox), domain 2"/>
    <property type="match status" value="2"/>
</dbReference>
<keyword evidence="5" id="KW-1185">Reference proteome</keyword>
<sequence>MRTSPRTRTLGVLAAAVLALGACGTPGSGGGQAEPDRTSAAGGPPACEPVAGETLVVLEDDKGLQNADNVIPAVNAQVAADHPEVVELLDAVSGALDTDRLIELNRSVDVDRRTPSEVAAQFVEDESLAAPDPSLGTGTSLTVGAANFSESITLAEIYAQVLRSAGFDTQTQTVGARETYLPALQSGDLAVVPEYAATLATYLNAQVNGADAAPVASSDVDETVAALTPLAEQSALVLGAASAAQDQNAFAVTAEFAAAHDLTTLSDLAAACGGVVLAGPPECPERPFCQVGLEETYGLTVGEFKSYDFALIGQAVRQGDAAVGLVTSSDGSLGPRD</sequence>
<dbReference type="Gene3D" id="3.40.190.10">
    <property type="entry name" value="Periplasmic binding protein-like II"/>
    <property type="match status" value="2"/>
</dbReference>
<evidence type="ECO:0000256" key="1">
    <source>
        <dbReference type="SAM" id="MobiDB-lite"/>
    </source>
</evidence>
<dbReference type="SUPFAM" id="SSF53850">
    <property type="entry name" value="Periplasmic binding protein-like II"/>
    <property type="match status" value="2"/>
</dbReference>
<dbReference type="Proteomes" id="UP001316384">
    <property type="component" value="Chromosome"/>
</dbReference>
<gene>
    <name evidence="4" type="ORF">NP048_06665</name>
</gene>
<feature type="domain" description="ABC-type glycine betaine transport system substrate-binding" evidence="3">
    <location>
        <begin position="140"/>
        <end position="333"/>
    </location>
</feature>
<evidence type="ECO:0000256" key="2">
    <source>
        <dbReference type="SAM" id="SignalP"/>
    </source>
</evidence>
<name>A0ABY5KRL8_9CELL</name>
<evidence type="ECO:0000313" key="4">
    <source>
        <dbReference type="EMBL" id="UUI73114.1"/>
    </source>
</evidence>
<dbReference type="EMBL" id="CP101987">
    <property type="protein sequence ID" value="UUI73114.1"/>
    <property type="molecule type" value="Genomic_DNA"/>
</dbReference>
<protein>
    <submittedName>
        <fullName evidence="4">Glycine/betaine ABC transporter substrate-binding protein</fullName>
    </submittedName>
</protein>
<proteinExistence type="predicted"/>
<feature type="region of interest" description="Disordered" evidence="1">
    <location>
        <begin position="26"/>
        <end position="45"/>
    </location>
</feature>
<reference evidence="4 5" key="1">
    <citation type="submission" date="2022-07" db="EMBL/GenBank/DDBJ databases">
        <title>Novel species in genus cellulomonas.</title>
        <authorList>
            <person name="Ye L."/>
        </authorList>
    </citation>
    <scope>NUCLEOTIDE SEQUENCE [LARGE SCALE GENOMIC DNA]</scope>
    <source>
        <strain evidence="5">zg-B89</strain>
    </source>
</reference>
<evidence type="ECO:0000259" key="3">
    <source>
        <dbReference type="Pfam" id="PF04069"/>
    </source>
</evidence>
<dbReference type="RefSeq" id="WP_227577424.1">
    <property type="nucleotide sequence ID" value="NZ_CP101987.1"/>
</dbReference>
<organism evidence="4 5">
    <name type="scientific">Cellulomonas xiejunii</name>
    <dbReference type="NCBI Taxonomy" id="2968083"/>
    <lineage>
        <taxon>Bacteria</taxon>
        <taxon>Bacillati</taxon>
        <taxon>Actinomycetota</taxon>
        <taxon>Actinomycetes</taxon>
        <taxon>Micrococcales</taxon>
        <taxon>Cellulomonadaceae</taxon>
        <taxon>Cellulomonas</taxon>
    </lineage>
</organism>
<dbReference type="Pfam" id="PF04069">
    <property type="entry name" value="OpuAC"/>
    <property type="match status" value="2"/>
</dbReference>
<keyword evidence="2" id="KW-0732">Signal</keyword>
<dbReference type="PROSITE" id="PS51257">
    <property type="entry name" value="PROKAR_LIPOPROTEIN"/>
    <property type="match status" value="1"/>
</dbReference>
<feature type="domain" description="ABC-type glycine betaine transport system substrate-binding" evidence="3">
    <location>
        <begin position="55"/>
        <end position="124"/>
    </location>
</feature>
<evidence type="ECO:0000313" key="5">
    <source>
        <dbReference type="Proteomes" id="UP001316384"/>
    </source>
</evidence>
<dbReference type="InterPro" id="IPR007210">
    <property type="entry name" value="ABC_Gly_betaine_transp_sub-bd"/>
</dbReference>
<feature type="chain" id="PRO_5045071378" evidence="2">
    <location>
        <begin position="25"/>
        <end position="337"/>
    </location>
</feature>
<feature type="signal peptide" evidence="2">
    <location>
        <begin position="1"/>
        <end position="24"/>
    </location>
</feature>
<accession>A0ABY5KRL8</accession>